<reference evidence="13 14" key="1">
    <citation type="journal article" date="2014" name="BMC Genomics">
        <title>Comparative genome sequencing reveals chemotype-specific gene clusters in the toxigenic black mold Stachybotrys.</title>
        <authorList>
            <person name="Semeiks J."/>
            <person name="Borek D."/>
            <person name="Otwinowski Z."/>
            <person name="Grishin N.V."/>
        </authorList>
    </citation>
    <scope>NUCLEOTIDE SEQUENCE [LARGE SCALE GENOMIC DNA]</scope>
    <source>
        <strain evidence="13 14">IBT 40285</strain>
    </source>
</reference>
<evidence type="ECO:0000256" key="6">
    <source>
        <dbReference type="ARBA" id="ARBA00023002"/>
    </source>
</evidence>
<dbReference type="PRINTS" id="PR00080">
    <property type="entry name" value="SDRFAMILY"/>
</dbReference>
<comment type="subcellular location">
    <subcellularLocation>
        <location evidence="1">Membrane</location>
        <topology evidence="1">Multi-pass membrane protein</topology>
    </subcellularLocation>
</comment>
<dbReference type="InterPro" id="IPR036291">
    <property type="entry name" value="NAD(P)-bd_dom_sf"/>
</dbReference>
<evidence type="ECO:0000256" key="5">
    <source>
        <dbReference type="ARBA" id="ARBA00022989"/>
    </source>
</evidence>
<dbReference type="Proteomes" id="UP000028524">
    <property type="component" value="Unassembled WGS sequence"/>
</dbReference>
<dbReference type="OrthoDB" id="10253736at2759"/>
<dbReference type="InParanoid" id="A0A084QXA7"/>
<gene>
    <name evidence="13" type="ORF">S40285_06673</name>
</gene>
<evidence type="ECO:0000256" key="7">
    <source>
        <dbReference type="ARBA" id="ARBA00023098"/>
    </source>
</evidence>
<dbReference type="PRINTS" id="PR00081">
    <property type="entry name" value="GDHRDH"/>
</dbReference>
<dbReference type="STRING" id="1283841.A0A084QXA7"/>
<evidence type="ECO:0000256" key="9">
    <source>
        <dbReference type="ARBA" id="ARBA00059620"/>
    </source>
</evidence>
<comment type="function">
    <text evidence="9">Catalyzes the reduction of all-trans-retinal to all-trans-retinol in the presence of NADPH.</text>
</comment>
<evidence type="ECO:0000256" key="12">
    <source>
        <dbReference type="RuleBase" id="RU000363"/>
    </source>
</evidence>
<dbReference type="GO" id="GO:0052650">
    <property type="term" value="F:all-trans-retinol dehydrogenase (NADP+) activity"/>
    <property type="evidence" value="ECO:0007669"/>
    <property type="project" value="UniProtKB-ARBA"/>
</dbReference>
<dbReference type="GO" id="GO:0016020">
    <property type="term" value="C:membrane"/>
    <property type="evidence" value="ECO:0007669"/>
    <property type="project" value="UniProtKB-SubCell"/>
</dbReference>
<keyword evidence="5" id="KW-1133">Transmembrane helix</keyword>
<evidence type="ECO:0000313" key="13">
    <source>
        <dbReference type="EMBL" id="KFA68592.1"/>
    </source>
</evidence>
<evidence type="ECO:0000256" key="3">
    <source>
        <dbReference type="ARBA" id="ARBA00022692"/>
    </source>
</evidence>
<keyword evidence="8" id="KW-0472">Membrane</keyword>
<sequence>MAPDITRHVTGFFFRIPGMHRILPFLHNAPFRPTTLLSILTAWGVIRGANRVLNVIAANAWRLQPAPGWAWPKEVAVVTGGSGGIGKRIVEKLVNHGIRVAVLDIQDLPKSLEDEPLVHFYQCDISNHEAVATTADVIRNDLGHPSILINNAGIVRFQPILQIPTVHVQRLFSINCVALWLTTKQFLPHMIESNKGHVVTIASLASFIALPAAADYAASKAGAHAFHEALTCELKHIYKAPNILTTIVHPDFVRTSFIDDVAELVQKNGIQLLDCDEVADKIVSQVLGRRGGQLVLPANETYIAGIRAWPIWLQELTRDAYGRVIAQLNY</sequence>
<accession>A0A084QXA7</accession>
<dbReference type="FunFam" id="3.40.50.720:FF:000131">
    <property type="entry name" value="Short-chain dehydrogenase/reductase 3"/>
    <property type="match status" value="1"/>
</dbReference>
<dbReference type="PANTHER" id="PTHR24322:SF736">
    <property type="entry name" value="RETINOL DEHYDROGENASE 10"/>
    <property type="match status" value="1"/>
</dbReference>
<evidence type="ECO:0000256" key="10">
    <source>
        <dbReference type="ARBA" id="ARBA00068717"/>
    </source>
</evidence>
<dbReference type="InterPro" id="IPR002347">
    <property type="entry name" value="SDR_fam"/>
</dbReference>
<comment type="similarity">
    <text evidence="2 12">Belongs to the short-chain dehydrogenases/reductases (SDR) family.</text>
</comment>
<keyword evidence="14" id="KW-1185">Reference proteome</keyword>
<evidence type="ECO:0000256" key="2">
    <source>
        <dbReference type="ARBA" id="ARBA00006484"/>
    </source>
</evidence>
<proteinExistence type="inferred from homology"/>
<organism evidence="13 14">
    <name type="scientific">Stachybotrys chlorohalonatus (strain IBT 40285)</name>
    <dbReference type="NCBI Taxonomy" id="1283841"/>
    <lineage>
        <taxon>Eukaryota</taxon>
        <taxon>Fungi</taxon>
        <taxon>Dikarya</taxon>
        <taxon>Ascomycota</taxon>
        <taxon>Pezizomycotina</taxon>
        <taxon>Sordariomycetes</taxon>
        <taxon>Hypocreomycetidae</taxon>
        <taxon>Hypocreales</taxon>
        <taxon>Stachybotryaceae</taxon>
        <taxon>Stachybotrys</taxon>
    </lineage>
</organism>
<keyword evidence="6" id="KW-0560">Oxidoreductase</keyword>
<dbReference type="SUPFAM" id="SSF51735">
    <property type="entry name" value="NAD(P)-binding Rossmann-fold domains"/>
    <property type="match status" value="1"/>
</dbReference>
<dbReference type="EMBL" id="KL659800">
    <property type="protein sequence ID" value="KFA68592.1"/>
    <property type="molecule type" value="Genomic_DNA"/>
</dbReference>
<dbReference type="HOGENOM" id="CLU_010194_5_2_1"/>
<dbReference type="Gene3D" id="3.40.50.720">
    <property type="entry name" value="NAD(P)-binding Rossmann-like Domain"/>
    <property type="match status" value="1"/>
</dbReference>
<keyword evidence="7" id="KW-0443">Lipid metabolism</keyword>
<evidence type="ECO:0000256" key="1">
    <source>
        <dbReference type="ARBA" id="ARBA00004141"/>
    </source>
</evidence>
<protein>
    <recommendedName>
        <fullName evidence="10">Short-chain dehydrogenase/reductase 3</fullName>
    </recommendedName>
    <alternativeName>
        <fullName evidence="11">Retinal short-chain dehydrogenase/reductase 1</fullName>
    </alternativeName>
</protein>
<evidence type="ECO:0000313" key="14">
    <source>
        <dbReference type="Proteomes" id="UP000028524"/>
    </source>
</evidence>
<keyword evidence="4" id="KW-0521">NADP</keyword>
<keyword evidence="3" id="KW-0812">Transmembrane</keyword>
<dbReference type="OMA" id="CDITTVE"/>
<evidence type="ECO:0000256" key="8">
    <source>
        <dbReference type="ARBA" id="ARBA00023136"/>
    </source>
</evidence>
<evidence type="ECO:0000256" key="11">
    <source>
        <dbReference type="ARBA" id="ARBA00082544"/>
    </source>
</evidence>
<name>A0A084QXA7_STAC4</name>
<dbReference type="Pfam" id="PF00106">
    <property type="entry name" value="adh_short"/>
    <property type="match status" value="1"/>
</dbReference>
<dbReference type="AlphaFoldDB" id="A0A084QXA7"/>
<evidence type="ECO:0000256" key="4">
    <source>
        <dbReference type="ARBA" id="ARBA00022857"/>
    </source>
</evidence>
<dbReference type="PANTHER" id="PTHR24322">
    <property type="entry name" value="PKSB"/>
    <property type="match status" value="1"/>
</dbReference>